<dbReference type="SUPFAM" id="SSF103481">
    <property type="entry name" value="Multidrug resistance efflux transporter EmrE"/>
    <property type="match status" value="2"/>
</dbReference>
<feature type="transmembrane region" description="Helical" evidence="6">
    <location>
        <begin position="127"/>
        <end position="145"/>
    </location>
</feature>
<feature type="domain" description="EamA" evidence="7">
    <location>
        <begin position="9"/>
        <end position="141"/>
    </location>
</feature>
<evidence type="ECO:0000259" key="7">
    <source>
        <dbReference type="Pfam" id="PF00892"/>
    </source>
</evidence>
<dbReference type="PANTHER" id="PTHR22911">
    <property type="entry name" value="ACYL-MALONYL CONDENSING ENZYME-RELATED"/>
    <property type="match status" value="1"/>
</dbReference>
<evidence type="ECO:0000256" key="5">
    <source>
        <dbReference type="ARBA" id="ARBA00023136"/>
    </source>
</evidence>
<dbReference type="RefSeq" id="WP_091575168.1">
    <property type="nucleotide sequence ID" value="NZ_FMXM01000002.1"/>
</dbReference>
<proteinExistence type="inferred from homology"/>
<dbReference type="STRING" id="1165689.SAMN02927914_00372"/>
<keyword evidence="3 6" id="KW-0812">Transmembrane</keyword>
<keyword evidence="4 6" id="KW-1133">Transmembrane helix</keyword>
<feature type="transmembrane region" description="Helical" evidence="6">
    <location>
        <begin position="43"/>
        <end position="65"/>
    </location>
</feature>
<feature type="domain" description="EamA" evidence="7">
    <location>
        <begin position="150"/>
        <end position="279"/>
    </location>
</feature>
<dbReference type="Proteomes" id="UP000198588">
    <property type="component" value="Unassembled WGS sequence"/>
</dbReference>
<dbReference type="EMBL" id="FMXM01000002">
    <property type="protein sequence ID" value="SDA41838.1"/>
    <property type="molecule type" value="Genomic_DNA"/>
</dbReference>
<reference evidence="8 9" key="1">
    <citation type="submission" date="2016-10" db="EMBL/GenBank/DDBJ databases">
        <authorList>
            <person name="de Groot N.N."/>
        </authorList>
    </citation>
    <scope>NUCLEOTIDE SEQUENCE [LARGE SCALE GENOMIC DNA]</scope>
    <source>
        <strain evidence="8 9">CGMCC 1.12097</strain>
    </source>
</reference>
<evidence type="ECO:0000256" key="4">
    <source>
        <dbReference type="ARBA" id="ARBA00022989"/>
    </source>
</evidence>
<feature type="transmembrane region" description="Helical" evidence="6">
    <location>
        <begin position="85"/>
        <end position="115"/>
    </location>
</feature>
<sequence length="293" mass="31652">MVPTPSIPKAAFWMALSIASFLAMSVAGRATTAELNVFQVLELRSVIGFFILLPLVMMSGGFAAMRTQRPVAHIARNVIHYSGQAAWLYALTLIPLAVLISIEFTTPIWTALLAVSFLGERLSRPKLAAIALGLIGVVIIVRPGVGSVDPGHLVVLGAAVCFGISVVMVKSLTRTDSVVRIIFWMLIIQSVVGLVPALYTWRNPPLELWPWILLIAFSGMSSHFCMARALGYADATVISPMDFLRVPLSALIGWLLYQERIDAFTAAGALLILMGNLLNLQRKSAKPAEIAAS</sequence>
<dbReference type="AlphaFoldDB" id="A0A1G5V893"/>
<keyword evidence="5 6" id="KW-0472">Membrane</keyword>
<dbReference type="InterPro" id="IPR000620">
    <property type="entry name" value="EamA_dom"/>
</dbReference>
<gene>
    <name evidence="8" type="ORF">SAMN02927914_00372</name>
</gene>
<dbReference type="GO" id="GO:0016020">
    <property type="term" value="C:membrane"/>
    <property type="evidence" value="ECO:0007669"/>
    <property type="project" value="UniProtKB-SubCell"/>
</dbReference>
<comment type="subcellular location">
    <subcellularLocation>
        <location evidence="1">Membrane</location>
        <topology evidence="1">Multi-pass membrane protein</topology>
    </subcellularLocation>
</comment>
<feature type="transmembrane region" description="Helical" evidence="6">
    <location>
        <begin position="12"/>
        <end position="31"/>
    </location>
</feature>
<dbReference type="PANTHER" id="PTHR22911:SF6">
    <property type="entry name" value="SOLUTE CARRIER FAMILY 35 MEMBER G1"/>
    <property type="match status" value="1"/>
</dbReference>
<evidence type="ECO:0000313" key="9">
    <source>
        <dbReference type="Proteomes" id="UP000198588"/>
    </source>
</evidence>
<feature type="transmembrane region" description="Helical" evidence="6">
    <location>
        <begin position="151"/>
        <end position="169"/>
    </location>
</feature>
<evidence type="ECO:0000256" key="6">
    <source>
        <dbReference type="SAM" id="Phobius"/>
    </source>
</evidence>
<protein>
    <submittedName>
        <fullName evidence="8">Permease of the drug/metabolite transporter (DMT) superfamily</fullName>
    </submittedName>
</protein>
<dbReference type="Pfam" id="PF00892">
    <property type="entry name" value="EamA"/>
    <property type="match status" value="2"/>
</dbReference>
<evidence type="ECO:0000256" key="1">
    <source>
        <dbReference type="ARBA" id="ARBA00004141"/>
    </source>
</evidence>
<dbReference type="OrthoDB" id="9810329at2"/>
<dbReference type="InterPro" id="IPR037185">
    <property type="entry name" value="EmrE-like"/>
</dbReference>
<accession>A0A1G5V893</accession>
<organism evidence="8 9">
    <name type="scientific">Mesorhizobium qingshengii</name>
    <dbReference type="NCBI Taxonomy" id="1165689"/>
    <lineage>
        <taxon>Bacteria</taxon>
        <taxon>Pseudomonadati</taxon>
        <taxon>Pseudomonadota</taxon>
        <taxon>Alphaproteobacteria</taxon>
        <taxon>Hyphomicrobiales</taxon>
        <taxon>Phyllobacteriaceae</taxon>
        <taxon>Mesorhizobium</taxon>
    </lineage>
</organism>
<evidence type="ECO:0000313" key="8">
    <source>
        <dbReference type="EMBL" id="SDA41838.1"/>
    </source>
</evidence>
<comment type="similarity">
    <text evidence="2">Belongs to the drug/metabolite transporter (DMT) superfamily. 10 TMS drug/metabolite exporter (DME) (TC 2.A.7.3) family.</text>
</comment>
<name>A0A1G5V893_9HYPH</name>
<evidence type="ECO:0000256" key="3">
    <source>
        <dbReference type="ARBA" id="ARBA00022692"/>
    </source>
</evidence>
<evidence type="ECO:0000256" key="2">
    <source>
        <dbReference type="ARBA" id="ARBA00009853"/>
    </source>
</evidence>
<feature type="transmembrane region" description="Helical" evidence="6">
    <location>
        <begin position="208"/>
        <end position="230"/>
    </location>
</feature>
<feature type="transmembrane region" description="Helical" evidence="6">
    <location>
        <begin position="181"/>
        <end position="202"/>
    </location>
</feature>
<feature type="transmembrane region" description="Helical" evidence="6">
    <location>
        <begin position="263"/>
        <end position="280"/>
    </location>
</feature>